<dbReference type="InterPro" id="IPR036279">
    <property type="entry name" value="5-3_exonuclease_C_sf"/>
</dbReference>
<dbReference type="PANTHER" id="PTHR10133">
    <property type="entry name" value="DNA POLYMERASE I"/>
    <property type="match status" value="1"/>
</dbReference>
<dbReference type="Pfam" id="PF01367">
    <property type="entry name" value="5_3_exonuc"/>
    <property type="match status" value="1"/>
</dbReference>
<feature type="domain" description="DNA-directed DNA polymerase family A palm" evidence="9">
    <location>
        <begin position="704"/>
        <end position="927"/>
    </location>
</feature>
<dbReference type="Gene3D" id="1.10.720.30">
    <property type="entry name" value="SAP domain"/>
    <property type="match status" value="1"/>
</dbReference>
<dbReference type="Gene3D" id="1.20.1060.10">
    <property type="entry name" value="Taq DNA Polymerase, Chain T, domain 4"/>
    <property type="match status" value="1"/>
</dbReference>
<evidence type="ECO:0000256" key="3">
    <source>
        <dbReference type="ARBA" id="ARBA00022705"/>
    </source>
</evidence>
<dbReference type="Gene3D" id="1.10.150.20">
    <property type="entry name" value="5' to 3' exonuclease, C-terminal subdomain"/>
    <property type="match status" value="2"/>
</dbReference>
<evidence type="ECO:0000313" key="10">
    <source>
        <dbReference type="EMBL" id="CAJ1392420.1"/>
    </source>
</evidence>
<comment type="caution">
    <text evidence="10">The sequence shown here is derived from an EMBL/GenBank/DDBJ whole genome shotgun (WGS) entry which is preliminary data.</text>
</comment>
<keyword evidence="3" id="KW-0235">DNA replication</keyword>
<dbReference type="InterPro" id="IPR001098">
    <property type="entry name" value="DNA-dir_DNA_pol_A_palm_dom"/>
</dbReference>
<evidence type="ECO:0000256" key="7">
    <source>
        <dbReference type="ARBA" id="ARBA00023204"/>
    </source>
</evidence>
<accession>A0AA36IT45</accession>
<evidence type="ECO:0000256" key="4">
    <source>
        <dbReference type="ARBA" id="ARBA00022763"/>
    </source>
</evidence>
<keyword evidence="11" id="KW-1185">Reference proteome</keyword>
<dbReference type="PRINTS" id="PR00868">
    <property type="entry name" value="DNAPOLI"/>
</dbReference>
<keyword evidence="6" id="KW-0238">DNA-binding</keyword>
<sequence length="966" mass="108075">MAVLFDSPTSSALRRETLQTYKSSRRCPVDLQLQMPKAQQACDAMGYSWKCSPDHEADDLIATLTWAHHEQRSVKIASADKDLLQLVNDRVSLITCADDGCKNIDASEVMRKWGVRPDQMGYLLALMGDSADEIPGVPGIGRIRGALLLEHYDSLEGILDAAMKGPLAGITPRLQKSLVEHGPRALELYEKVVRLKEVPQTELEIRLAPRNEKWRREVARFCDREDFFQLKQRLCSDPSSMETSDTGGTLEVSTLAEAKRVINMFQSCPIIAVSVEFRRGRKFLAIYGGPNIDLGNGETKAFVDLHGKGTSFLAAWWQFFASPVKKVYHCFADFRRLMESVNSGFDGQLATGFLADVMHMARLWDPSLDENCKQNDVYSVAGLARQLELLGASWRLEPMIKAGEDSNDKWIQCCGDKAAAIFHLHQKLVQLLKQQPWEAVEQPGSTMLEFYQQHWRPLGKLLSDMEFRGMPLDEARLAELVADTQVNQDKLESAFLDAASARLGVALDSLEGLNLNSPLQLRHLFFAAEEKDFESLPVETPLPAWVPLDAKELQSLKKPELEELCREKQCKLSGRKADLIMRLSQPEDPRKVRKVRKTIRIPGMGISPMSATPRGDPQVTLETLQKLLDERASDLGSEGEKAAKALLEWRKIESRLNFLKPLQSAACNGRVHPQLNLNTMTGRLSSRSPNLQGEPVTGDGDVPAVRSILAAPPGRRLLVADYAQLELRLVAHLSDCQPMIEILRSGGDIHSRTAYKMFPEVSQAVDSGSVVLDESEKKQGTLVKEHFPELRKKAKTLNFALLYGKTAFSFGRDWGVPAEEAQAVIDRWFEAFPEVRAWMDQAHEAARRKASGKDRATLRTLLGRRRPLRGPMLHAMRVAGNTPVQGSAADVVLSAMCLIEEAKLKQLGYHMVLQIHDELILEGPEENADEALQELIRIMEDPLPMELRVPLRVDACCVQNWHDAKS</sequence>
<keyword evidence="2" id="KW-0548">Nucleotidyltransferase</keyword>
<dbReference type="SUPFAM" id="SSF47807">
    <property type="entry name" value="5' to 3' exonuclease, C-terminal subdomain"/>
    <property type="match status" value="1"/>
</dbReference>
<dbReference type="SUPFAM" id="SSF53098">
    <property type="entry name" value="Ribonuclease H-like"/>
    <property type="match status" value="1"/>
</dbReference>
<dbReference type="InterPro" id="IPR036397">
    <property type="entry name" value="RNaseH_sf"/>
</dbReference>
<dbReference type="SMART" id="SM00279">
    <property type="entry name" value="HhH2"/>
    <property type="match status" value="1"/>
</dbReference>
<dbReference type="GO" id="GO:0006261">
    <property type="term" value="P:DNA-templated DNA replication"/>
    <property type="evidence" value="ECO:0007669"/>
    <property type="project" value="InterPro"/>
</dbReference>
<evidence type="ECO:0000256" key="2">
    <source>
        <dbReference type="ARBA" id="ARBA00022695"/>
    </source>
</evidence>
<dbReference type="InterPro" id="IPR008918">
    <property type="entry name" value="HhH2"/>
</dbReference>
<dbReference type="InterPro" id="IPR002298">
    <property type="entry name" value="DNA_polymerase_A"/>
</dbReference>
<dbReference type="Gene3D" id="3.30.420.10">
    <property type="entry name" value="Ribonuclease H-like superfamily/Ribonuclease H"/>
    <property type="match status" value="1"/>
</dbReference>
<dbReference type="AlphaFoldDB" id="A0AA36IT45"/>
<keyword evidence="4" id="KW-0227">DNA damage</keyword>
<dbReference type="CDD" id="cd09898">
    <property type="entry name" value="H3TH_53EXO"/>
    <property type="match status" value="1"/>
</dbReference>
<dbReference type="SMART" id="SM00482">
    <property type="entry name" value="POLAc"/>
    <property type="match status" value="1"/>
</dbReference>
<dbReference type="InterPro" id="IPR029060">
    <property type="entry name" value="PIN-like_dom_sf"/>
</dbReference>
<dbReference type="CDD" id="cd09859">
    <property type="entry name" value="PIN_53EXO"/>
    <property type="match status" value="1"/>
</dbReference>
<keyword evidence="1" id="KW-0808">Transferase</keyword>
<evidence type="ECO:0000256" key="6">
    <source>
        <dbReference type="ARBA" id="ARBA00023125"/>
    </source>
</evidence>
<dbReference type="EMBL" id="CAUJNA010002335">
    <property type="protein sequence ID" value="CAJ1392420.1"/>
    <property type="molecule type" value="Genomic_DNA"/>
</dbReference>
<dbReference type="GO" id="GO:0003887">
    <property type="term" value="F:DNA-directed DNA polymerase activity"/>
    <property type="evidence" value="ECO:0007669"/>
    <property type="project" value="UniProtKB-KW"/>
</dbReference>
<feature type="domain" description="5'-3' exonuclease" evidence="8">
    <location>
        <begin position="1"/>
        <end position="208"/>
    </location>
</feature>
<dbReference type="Gene3D" id="3.40.50.1010">
    <property type="entry name" value="5'-nuclease"/>
    <property type="match status" value="1"/>
</dbReference>
<evidence type="ECO:0000313" key="11">
    <source>
        <dbReference type="Proteomes" id="UP001178507"/>
    </source>
</evidence>
<dbReference type="PANTHER" id="PTHR10133:SF27">
    <property type="entry name" value="DNA POLYMERASE NU"/>
    <property type="match status" value="1"/>
</dbReference>
<evidence type="ECO:0000259" key="8">
    <source>
        <dbReference type="SMART" id="SM00475"/>
    </source>
</evidence>
<dbReference type="Pfam" id="PF02739">
    <property type="entry name" value="5_3_exonuc_N"/>
    <property type="match status" value="1"/>
</dbReference>
<dbReference type="GO" id="GO:0003677">
    <property type="term" value="F:DNA binding"/>
    <property type="evidence" value="ECO:0007669"/>
    <property type="project" value="UniProtKB-KW"/>
</dbReference>
<reference evidence="10" key="1">
    <citation type="submission" date="2023-08" db="EMBL/GenBank/DDBJ databases">
        <authorList>
            <person name="Chen Y."/>
            <person name="Shah S."/>
            <person name="Dougan E. K."/>
            <person name="Thang M."/>
            <person name="Chan C."/>
        </authorList>
    </citation>
    <scope>NUCLEOTIDE SEQUENCE</scope>
</reference>
<protein>
    <recommendedName>
        <fullName evidence="12">DNA-directed DNA polymerase</fullName>
    </recommendedName>
</protein>
<dbReference type="GO" id="GO:0008409">
    <property type="term" value="F:5'-3' exonuclease activity"/>
    <property type="evidence" value="ECO:0007669"/>
    <property type="project" value="InterPro"/>
</dbReference>
<evidence type="ECO:0000256" key="5">
    <source>
        <dbReference type="ARBA" id="ARBA00022932"/>
    </source>
</evidence>
<proteinExistence type="predicted"/>
<dbReference type="InterPro" id="IPR036361">
    <property type="entry name" value="SAP_dom_sf"/>
</dbReference>
<evidence type="ECO:0000259" key="9">
    <source>
        <dbReference type="SMART" id="SM00482"/>
    </source>
</evidence>
<dbReference type="Proteomes" id="UP001178507">
    <property type="component" value="Unassembled WGS sequence"/>
</dbReference>
<evidence type="ECO:0008006" key="12">
    <source>
        <dbReference type="Google" id="ProtNLM"/>
    </source>
</evidence>
<dbReference type="InterPro" id="IPR012337">
    <property type="entry name" value="RNaseH-like_sf"/>
</dbReference>
<dbReference type="SUPFAM" id="SSF88723">
    <property type="entry name" value="PIN domain-like"/>
    <property type="match status" value="1"/>
</dbReference>
<dbReference type="Gene3D" id="3.30.70.370">
    <property type="match status" value="1"/>
</dbReference>
<evidence type="ECO:0000256" key="1">
    <source>
        <dbReference type="ARBA" id="ARBA00022679"/>
    </source>
</evidence>
<dbReference type="SUPFAM" id="SSF56672">
    <property type="entry name" value="DNA/RNA polymerases"/>
    <property type="match status" value="1"/>
</dbReference>
<dbReference type="SMART" id="SM00475">
    <property type="entry name" value="53EXOc"/>
    <property type="match status" value="1"/>
</dbReference>
<dbReference type="InterPro" id="IPR043502">
    <property type="entry name" value="DNA/RNA_pol_sf"/>
</dbReference>
<organism evidence="10 11">
    <name type="scientific">Effrenium voratum</name>
    <dbReference type="NCBI Taxonomy" id="2562239"/>
    <lineage>
        <taxon>Eukaryota</taxon>
        <taxon>Sar</taxon>
        <taxon>Alveolata</taxon>
        <taxon>Dinophyceae</taxon>
        <taxon>Suessiales</taxon>
        <taxon>Symbiodiniaceae</taxon>
        <taxon>Effrenium</taxon>
    </lineage>
</organism>
<keyword evidence="5" id="KW-0239">DNA-directed DNA polymerase</keyword>
<dbReference type="GO" id="GO:0006302">
    <property type="term" value="P:double-strand break repair"/>
    <property type="evidence" value="ECO:0007669"/>
    <property type="project" value="TreeGrafter"/>
</dbReference>
<dbReference type="InterPro" id="IPR020046">
    <property type="entry name" value="5-3_exonucl_a-hlix_arch_N"/>
</dbReference>
<keyword evidence="7" id="KW-0234">DNA repair</keyword>
<dbReference type="InterPro" id="IPR002421">
    <property type="entry name" value="5-3_exonuclease"/>
</dbReference>
<name>A0AA36IT45_9DINO</name>
<gene>
    <name evidence="10" type="ORF">EVOR1521_LOCUS17515</name>
</gene>
<dbReference type="Pfam" id="PF00476">
    <property type="entry name" value="DNA_pol_A"/>
    <property type="match status" value="1"/>
</dbReference>
<dbReference type="InterPro" id="IPR020045">
    <property type="entry name" value="DNA_polI_H3TH"/>
</dbReference>